<evidence type="ECO:0000256" key="14">
    <source>
        <dbReference type="NCBIfam" id="TIGR00228"/>
    </source>
</evidence>
<evidence type="ECO:0000256" key="8">
    <source>
        <dbReference type="ARBA" id="ARBA00022842"/>
    </source>
</evidence>
<dbReference type="PROSITE" id="PS01321">
    <property type="entry name" value="RUVC"/>
    <property type="match status" value="1"/>
</dbReference>
<comment type="catalytic activity">
    <reaction evidence="12 13">
        <text>Endonucleolytic cleavage at a junction such as a reciprocal single-stranded crossover between two homologous DNA duplexes (Holliday junction).</text>
        <dbReference type="EC" id="3.1.21.10"/>
    </reaction>
</comment>
<dbReference type="PANTHER" id="PTHR30194">
    <property type="entry name" value="CROSSOVER JUNCTION ENDODEOXYRIBONUCLEASE RUVC"/>
    <property type="match status" value="1"/>
</dbReference>
<evidence type="ECO:0000256" key="11">
    <source>
        <dbReference type="ARBA" id="ARBA00023204"/>
    </source>
</evidence>
<comment type="caution">
    <text evidence="15">The sequence shown here is derived from an EMBL/GenBank/DDBJ whole genome shotgun (WGS) entry which is preliminary data.</text>
</comment>
<dbReference type="GO" id="GO:0005737">
    <property type="term" value="C:cytoplasm"/>
    <property type="evidence" value="ECO:0007669"/>
    <property type="project" value="UniProtKB-SubCell"/>
</dbReference>
<dbReference type="Pfam" id="PF02075">
    <property type="entry name" value="RuvC"/>
    <property type="match status" value="1"/>
</dbReference>
<dbReference type="PRINTS" id="PR00696">
    <property type="entry name" value="RSOLVASERUVC"/>
</dbReference>
<evidence type="ECO:0000256" key="3">
    <source>
        <dbReference type="ARBA" id="ARBA00022722"/>
    </source>
</evidence>
<feature type="binding site" evidence="13">
    <location>
        <position position="141"/>
    </location>
    <ligand>
        <name>Mg(2+)</name>
        <dbReference type="ChEBI" id="CHEBI:18420"/>
        <label>1</label>
    </ligand>
</feature>
<dbReference type="AlphaFoldDB" id="A0A7V4TZD8"/>
<dbReference type="GO" id="GO:0003677">
    <property type="term" value="F:DNA binding"/>
    <property type="evidence" value="ECO:0007669"/>
    <property type="project" value="UniProtKB-KW"/>
</dbReference>
<dbReference type="Gene3D" id="3.30.420.10">
    <property type="entry name" value="Ribonuclease H-like superfamily/Ribonuclease H"/>
    <property type="match status" value="1"/>
</dbReference>
<keyword evidence="3 13" id="KW-0540">Nuclease</keyword>
<dbReference type="GO" id="GO:0008821">
    <property type="term" value="F:crossover junction DNA endonuclease activity"/>
    <property type="evidence" value="ECO:0007669"/>
    <property type="project" value="UniProtKB-UniRule"/>
</dbReference>
<feature type="binding site" evidence="13">
    <location>
        <position position="68"/>
    </location>
    <ligand>
        <name>Mg(2+)</name>
        <dbReference type="ChEBI" id="CHEBI:18420"/>
        <label>2</label>
    </ligand>
</feature>
<keyword evidence="5 13" id="KW-0255">Endonuclease</keyword>
<evidence type="ECO:0000256" key="1">
    <source>
        <dbReference type="ARBA" id="ARBA00009518"/>
    </source>
</evidence>
<evidence type="ECO:0000256" key="7">
    <source>
        <dbReference type="ARBA" id="ARBA00022801"/>
    </source>
</evidence>
<dbReference type="EC" id="3.1.21.10" evidence="13 14"/>
<comment type="similarity">
    <text evidence="1 13">Belongs to the RuvC family.</text>
</comment>
<comment type="subcellular location">
    <subcellularLocation>
        <location evidence="13">Cytoplasm</location>
    </subcellularLocation>
</comment>
<gene>
    <name evidence="13 15" type="primary">ruvC</name>
    <name evidence="15" type="ORF">ENK44_04960</name>
</gene>
<dbReference type="HAMAP" id="MF_00034">
    <property type="entry name" value="RuvC"/>
    <property type="match status" value="1"/>
</dbReference>
<evidence type="ECO:0000256" key="6">
    <source>
        <dbReference type="ARBA" id="ARBA00022763"/>
    </source>
</evidence>
<sequence>MKILGIDPGLNITGYGIIEIAGDAHPRLITFGHIRTSSKKALSERLFRIYRELDTLIRAETPDISAIENVFYADNVKTAILMGHVRGAAIVAAMNNAVPVHEYTPREVKQAVVGNGAAAKSQVKFMVRNLLRIKEDIQPDDASDALAVAFCHWHRMKFDKLVSG</sequence>
<proteinExistence type="inferred from homology"/>
<keyword evidence="7 13" id="KW-0378">Hydrolase</keyword>
<evidence type="ECO:0000256" key="9">
    <source>
        <dbReference type="ARBA" id="ARBA00023125"/>
    </source>
</evidence>
<dbReference type="EMBL" id="DRQG01000044">
    <property type="protein sequence ID" value="HGY55028.1"/>
    <property type="molecule type" value="Genomic_DNA"/>
</dbReference>
<dbReference type="GO" id="GO:0006281">
    <property type="term" value="P:DNA repair"/>
    <property type="evidence" value="ECO:0007669"/>
    <property type="project" value="UniProtKB-UniRule"/>
</dbReference>
<evidence type="ECO:0000256" key="5">
    <source>
        <dbReference type="ARBA" id="ARBA00022759"/>
    </source>
</evidence>
<dbReference type="InterPro" id="IPR036397">
    <property type="entry name" value="RNaseH_sf"/>
</dbReference>
<evidence type="ECO:0000256" key="12">
    <source>
        <dbReference type="ARBA" id="ARBA00029354"/>
    </source>
</evidence>
<dbReference type="InterPro" id="IPR012337">
    <property type="entry name" value="RNaseH-like_sf"/>
</dbReference>
<keyword evidence="10 13" id="KW-0233">DNA recombination</keyword>
<dbReference type="CDD" id="cd16962">
    <property type="entry name" value="RuvC"/>
    <property type="match status" value="1"/>
</dbReference>
<dbReference type="PANTHER" id="PTHR30194:SF3">
    <property type="entry name" value="CROSSOVER JUNCTION ENDODEOXYRIBONUCLEASE RUVC"/>
    <property type="match status" value="1"/>
</dbReference>
<feature type="active site" evidence="13">
    <location>
        <position position="141"/>
    </location>
</feature>
<dbReference type="Proteomes" id="UP000885779">
    <property type="component" value="Unassembled WGS sequence"/>
</dbReference>
<name>A0A7V4TZD8_CALAY</name>
<evidence type="ECO:0000256" key="10">
    <source>
        <dbReference type="ARBA" id="ARBA00023172"/>
    </source>
</evidence>
<evidence type="ECO:0000256" key="13">
    <source>
        <dbReference type="HAMAP-Rule" id="MF_00034"/>
    </source>
</evidence>
<feature type="active site" evidence="13">
    <location>
        <position position="7"/>
    </location>
</feature>
<dbReference type="GO" id="GO:0006310">
    <property type="term" value="P:DNA recombination"/>
    <property type="evidence" value="ECO:0007669"/>
    <property type="project" value="UniProtKB-UniRule"/>
</dbReference>
<dbReference type="InterPro" id="IPR002176">
    <property type="entry name" value="X-over_junc_endoDNase_RuvC"/>
</dbReference>
<dbReference type="NCBIfam" id="TIGR00228">
    <property type="entry name" value="ruvC"/>
    <property type="match status" value="1"/>
</dbReference>
<comment type="cofactor">
    <cofactor evidence="13">
        <name>Mg(2+)</name>
        <dbReference type="ChEBI" id="CHEBI:18420"/>
    </cofactor>
    <text evidence="13">Binds 2 Mg(2+) ion per subunit.</text>
</comment>
<keyword evidence="2 13" id="KW-0963">Cytoplasm</keyword>
<feature type="binding site" evidence="13">
    <location>
        <position position="7"/>
    </location>
    <ligand>
        <name>Mg(2+)</name>
        <dbReference type="ChEBI" id="CHEBI:18420"/>
        <label>1</label>
    </ligand>
</feature>
<protein>
    <recommendedName>
        <fullName evidence="13 14">Crossover junction endodeoxyribonuclease RuvC</fullName>
        <ecNumber evidence="13 14">3.1.21.10</ecNumber>
    </recommendedName>
    <alternativeName>
        <fullName evidence="13">Holliday junction nuclease RuvC</fullName>
    </alternativeName>
    <alternativeName>
        <fullName evidence="13">Holliday junction resolvase RuvC</fullName>
    </alternativeName>
</protein>
<dbReference type="FunFam" id="3.30.420.10:FF:000002">
    <property type="entry name" value="Crossover junction endodeoxyribonuclease RuvC"/>
    <property type="match status" value="1"/>
</dbReference>
<dbReference type="SUPFAM" id="SSF53098">
    <property type="entry name" value="Ribonuclease H-like"/>
    <property type="match status" value="1"/>
</dbReference>
<dbReference type="NCBIfam" id="NF000711">
    <property type="entry name" value="PRK00039.2-1"/>
    <property type="match status" value="1"/>
</dbReference>
<organism evidence="15">
    <name type="scientific">Caldithrix abyssi</name>
    <dbReference type="NCBI Taxonomy" id="187145"/>
    <lineage>
        <taxon>Bacteria</taxon>
        <taxon>Pseudomonadati</taxon>
        <taxon>Calditrichota</taxon>
        <taxon>Calditrichia</taxon>
        <taxon>Calditrichales</taxon>
        <taxon>Calditrichaceae</taxon>
        <taxon>Caldithrix</taxon>
    </lineage>
</organism>
<comment type="function">
    <text evidence="13">The RuvA-RuvB-RuvC complex processes Holliday junction (HJ) DNA during genetic recombination and DNA repair. Endonuclease that resolves HJ intermediates. Cleaves cruciform DNA by making single-stranded nicks across the HJ at symmetrical positions within the homologous arms, yielding a 5'-phosphate and a 3'-hydroxyl group; requires a central core of homology in the junction. The consensus cleavage sequence is 5'-(A/T)TT(C/G)-3'. Cleavage occurs on the 3'-side of the TT dinucleotide at the point of strand exchange. HJ branch migration catalyzed by RuvA-RuvB allows RuvC to scan DNA until it finds its consensus sequence, where it cleaves and resolves the cruciform DNA.</text>
</comment>
<keyword evidence="6 13" id="KW-0227">DNA damage</keyword>
<reference evidence="15" key="1">
    <citation type="journal article" date="2020" name="mSystems">
        <title>Genome- and Community-Level Interaction Insights into Carbon Utilization and Element Cycling Functions of Hydrothermarchaeota in Hydrothermal Sediment.</title>
        <authorList>
            <person name="Zhou Z."/>
            <person name="Liu Y."/>
            <person name="Xu W."/>
            <person name="Pan J."/>
            <person name="Luo Z.H."/>
            <person name="Li M."/>
        </authorList>
    </citation>
    <scope>NUCLEOTIDE SEQUENCE [LARGE SCALE GENOMIC DNA]</scope>
    <source>
        <strain evidence="15">HyVt-577</strain>
    </source>
</reference>
<evidence type="ECO:0000256" key="2">
    <source>
        <dbReference type="ARBA" id="ARBA00022490"/>
    </source>
</evidence>
<keyword evidence="4 13" id="KW-0479">Metal-binding</keyword>
<evidence type="ECO:0000256" key="4">
    <source>
        <dbReference type="ARBA" id="ARBA00022723"/>
    </source>
</evidence>
<comment type="subunit">
    <text evidence="13">Homodimer which binds Holliday junction (HJ) DNA. The HJ becomes 2-fold symmetrical on binding to RuvC with unstacked arms; it has a different conformation from HJ DNA in complex with RuvA. In the full resolvosome a probable DNA-RuvA(4)-RuvB(12)-RuvC(2) complex forms which resolves the HJ.</text>
</comment>
<dbReference type="GO" id="GO:0000287">
    <property type="term" value="F:magnesium ion binding"/>
    <property type="evidence" value="ECO:0007669"/>
    <property type="project" value="UniProtKB-UniRule"/>
</dbReference>
<keyword evidence="8 13" id="KW-0460">Magnesium</keyword>
<keyword evidence="9 13" id="KW-0238">DNA-binding</keyword>
<keyword evidence="11 13" id="KW-0234">DNA repair</keyword>
<accession>A0A7V4TZD8</accession>
<feature type="active site" evidence="13">
    <location>
        <position position="68"/>
    </location>
</feature>
<evidence type="ECO:0000313" key="15">
    <source>
        <dbReference type="EMBL" id="HGY55028.1"/>
    </source>
</evidence>
<dbReference type="GO" id="GO:0048476">
    <property type="term" value="C:Holliday junction resolvase complex"/>
    <property type="evidence" value="ECO:0007669"/>
    <property type="project" value="UniProtKB-UniRule"/>
</dbReference>
<dbReference type="InterPro" id="IPR020563">
    <property type="entry name" value="X-over_junc_endoDNase_Mg_BS"/>
</dbReference>